<protein>
    <submittedName>
        <fullName evidence="2">Uncharacterized protein</fullName>
    </submittedName>
</protein>
<feature type="compositionally biased region" description="Polar residues" evidence="1">
    <location>
        <begin position="1"/>
        <end position="16"/>
    </location>
</feature>
<sequence length="61" mass="6809">MADQTQNQLEIVQENPNPVAGLPEVTLSTPPEELTILIENMVDFENLEANGFNIRPQAVFQ</sequence>
<dbReference type="Proteomes" id="UP000265520">
    <property type="component" value="Unassembled WGS sequence"/>
</dbReference>
<dbReference type="AlphaFoldDB" id="A0A392SGY4"/>
<organism evidence="2 3">
    <name type="scientific">Trifolium medium</name>
    <dbReference type="NCBI Taxonomy" id="97028"/>
    <lineage>
        <taxon>Eukaryota</taxon>
        <taxon>Viridiplantae</taxon>
        <taxon>Streptophyta</taxon>
        <taxon>Embryophyta</taxon>
        <taxon>Tracheophyta</taxon>
        <taxon>Spermatophyta</taxon>
        <taxon>Magnoliopsida</taxon>
        <taxon>eudicotyledons</taxon>
        <taxon>Gunneridae</taxon>
        <taxon>Pentapetalae</taxon>
        <taxon>rosids</taxon>
        <taxon>fabids</taxon>
        <taxon>Fabales</taxon>
        <taxon>Fabaceae</taxon>
        <taxon>Papilionoideae</taxon>
        <taxon>50 kb inversion clade</taxon>
        <taxon>NPAAA clade</taxon>
        <taxon>Hologalegina</taxon>
        <taxon>IRL clade</taxon>
        <taxon>Trifolieae</taxon>
        <taxon>Trifolium</taxon>
    </lineage>
</organism>
<name>A0A392SGY4_9FABA</name>
<accession>A0A392SGY4</accession>
<evidence type="ECO:0000313" key="2">
    <source>
        <dbReference type="EMBL" id="MCI47919.1"/>
    </source>
</evidence>
<feature type="non-terminal residue" evidence="2">
    <location>
        <position position="61"/>
    </location>
</feature>
<evidence type="ECO:0000313" key="3">
    <source>
        <dbReference type="Proteomes" id="UP000265520"/>
    </source>
</evidence>
<comment type="caution">
    <text evidence="2">The sequence shown here is derived from an EMBL/GenBank/DDBJ whole genome shotgun (WGS) entry which is preliminary data.</text>
</comment>
<reference evidence="2 3" key="1">
    <citation type="journal article" date="2018" name="Front. Plant Sci.">
        <title>Red Clover (Trifolium pratense) and Zigzag Clover (T. medium) - A Picture of Genomic Similarities and Differences.</title>
        <authorList>
            <person name="Dluhosova J."/>
            <person name="Istvanek J."/>
            <person name="Nedelnik J."/>
            <person name="Repkova J."/>
        </authorList>
    </citation>
    <scope>NUCLEOTIDE SEQUENCE [LARGE SCALE GENOMIC DNA]</scope>
    <source>
        <strain evidence="3">cv. 10/8</strain>
        <tissue evidence="2">Leaf</tissue>
    </source>
</reference>
<evidence type="ECO:0000256" key="1">
    <source>
        <dbReference type="SAM" id="MobiDB-lite"/>
    </source>
</evidence>
<feature type="region of interest" description="Disordered" evidence="1">
    <location>
        <begin position="1"/>
        <end position="26"/>
    </location>
</feature>
<keyword evidence="3" id="KW-1185">Reference proteome</keyword>
<dbReference type="EMBL" id="LXQA010379004">
    <property type="protein sequence ID" value="MCI47919.1"/>
    <property type="molecule type" value="Genomic_DNA"/>
</dbReference>
<proteinExistence type="predicted"/>